<feature type="region of interest" description="Disordered" evidence="10">
    <location>
        <begin position="280"/>
        <end position="379"/>
    </location>
</feature>
<dbReference type="GO" id="GO:0061733">
    <property type="term" value="F:protein-lysine-acetyltransferase activity"/>
    <property type="evidence" value="ECO:0007669"/>
    <property type="project" value="TreeGrafter"/>
</dbReference>
<feature type="compositionally biased region" description="Polar residues" evidence="10">
    <location>
        <begin position="247"/>
        <end position="260"/>
    </location>
</feature>
<feature type="compositionally biased region" description="Basic residues" evidence="10">
    <location>
        <begin position="302"/>
        <end position="313"/>
    </location>
</feature>
<dbReference type="GO" id="GO:0007064">
    <property type="term" value="P:mitotic sister chromatid cohesion"/>
    <property type="evidence" value="ECO:0007669"/>
    <property type="project" value="TreeGrafter"/>
</dbReference>
<dbReference type="VEuPathDB" id="VectorBase:AMIN008714"/>
<dbReference type="EnsemblMetazoa" id="AMIN008714-RA">
    <property type="protein sequence ID" value="AMIN008714-PA"/>
    <property type="gene ID" value="AMIN008714"/>
</dbReference>
<reference evidence="14" key="1">
    <citation type="submission" date="2013-03" db="EMBL/GenBank/DDBJ databases">
        <title>The Genome Sequence of Anopheles minimus MINIMUS1.</title>
        <authorList>
            <consortium name="The Broad Institute Genomics Platform"/>
            <person name="Neafsey D.E."/>
            <person name="Walton C."/>
            <person name="Walker B."/>
            <person name="Young S.K."/>
            <person name="Zeng Q."/>
            <person name="Gargeya S."/>
            <person name="Fitzgerald M."/>
            <person name="Haas B."/>
            <person name="Abouelleil A."/>
            <person name="Allen A.W."/>
            <person name="Alvarado L."/>
            <person name="Arachchi H.M."/>
            <person name="Berlin A.M."/>
            <person name="Chapman S.B."/>
            <person name="Gainer-Dewar J."/>
            <person name="Goldberg J."/>
            <person name="Griggs A."/>
            <person name="Gujja S."/>
            <person name="Hansen M."/>
            <person name="Howarth C."/>
            <person name="Imamovic A."/>
            <person name="Ireland A."/>
            <person name="Larimer J."/>
            <person name="McCowan C."/>
            <person name="Murphy C."/>
            <person name="Pearson M."/>
            <person name="Poon T.W."/>
            <person name="Priest M."/>
            <person name="Roberts A."/>
            <person name="Saif S."/>
            <person name="Shea T."/>
            <person name="Sisk P."/>
            <person name="Sykes S."/>
            <person name="Wortman J."/>
            <person name="Nusbaum C."/>
            <person name="Birren B."/>
        </authorList>
    </citation>
    <scope>NUCLEOTIDE SEQUENCE [LARGE SCALE GENOMIC DNA]</scope>
    <source>
        <strain evidence="14">MINIMUS1</strain>
    </source>
</reference>
<reference evidence="13" key="2">
    <citation type="submission" date="2020-05" db="UniProtKB">
        <authorList>
            <consortium name="EnsemblMetazoa"/>
        </authorList>
    </citation>
    <scope>IDENTIFICATION</scope>
    <source>
        <strain evidence="13">MINIMUS1</strain>
    </source>
</reference>
<evidence type="ECO:0000256" key="9">
    <source>
        <dbReference type="ARBA" id="ARBA00023315"/>
    </source>
</evidence>
<feature type="region of interest" description="Disordered" evidence="10">
    <location>
        <begin position="420"/>
        <end position="457"/>
    </location>
</feature>
<evidence type="ECO:0000256" key="7">
    <source>
        <dbReference type="ARBA" id="ARBA00023242"/>
    </source>
</evidence>
<evidence type="ECO:0000256" key="6">
    <source>
        <dbReference type="ARBA" id="ARBA00022833"/>
    </source>
</evidence>
<dbReference type="Pfam" id="PF13880">
    <property type="entry name" value="Acetyltransf_13"/>
    <property type="match status" value="1"/>
</dbReference>
<evidence type="ECO:0000259" key="12">
    <source>
        <dbReference type="Pfam" id="PF13880"/>
    </source>
</evidence>
<dbReference type="Proteomes" id="UP000075920">
    <property type="component" value="Unassembled WGS sequence"/>
</dbReference>
<feature type="compositionally biased region" description="Acidic residues" evidence="10">
    <location>
        <begin position="434"/>
        <end position="447"/>
    </location>
</feature>
<dbReference type="Pfam" id="PF13878">
    <property type="entry name" value="zf-C2H2_3"/>
    <property type="match status" value="1"/>
</dbReference>
<protein>
    <recommendedName>
        <fullName evidence="15">N-acetyltransferase domain-containing protein</fullName>
    </recommendedName>
</protein>
<feature type="region of interest" description="Disordered" evidence="10">
    <location>
        <begin position="247"/>
        <end position="267"/>
    </location>
</feature>
<dbReference type="PANTHER" id="PTHR45884:SF2">
    <property type="entry name" value="N-ACETYLTRANSFERASE ECO"/>
    <property type="match status" value="1"/>
</dbReference>
<evidence type="ECO:0000313" key="13">
    <source>
        <dbReference type="EnsemblMetazoa" id="AMIN008714-PA"/>
    </source>
</evidence>
<feature type="region of interest" description="Disordered" evidence="10">
    <location>
        <begin position="1"/>
        <end position="26"/>
    </location>
</feature>
<keyword evidence="5" id="KW-0863">Zinc-finger</keyword>
<dbReference type="InterPro" id="IPR028009">
    <property type="entry name" value="ESCO_Acetyltransf_dom"/>
</dbReference>
<proteinExistence type="inferred from homology"/>
<organism evidence="13 14">
    <name type="scientific">Anopheles minimus</name>
    <dbReference type="NCBI Taxonomy" id="112268"/>
    <lineage>
        <taxon>Eukaryota</taxon>
        <taxon>Metazoa</taxon>
        <taxon>Ecdysozoa</taxon>
        <taxon>Arthropoda</taxon>
        <taxon>Hexapoda</taxon>
        <taxon>Insecta</taxon>
        <taxon>Pterygota</taxon>
        <taxon>Neoptera</taxon>
        <taxon>Endopterygota</taxon>
        <taxon>Diptera</taxon>
        <taxon>Nematocera</taxon>
        <taxon>Culicoidea</taxon>
        <taxon>Culicidae</taxon>
        <taxon>Anophelinae</taxon>
        <taxon>Anopheles</taxon>
    </lineage>
</organism>
<name>A0A182WEB8_9DIPT</name>
<evidence type="ECO:0000259" key="11">
    <source>
        <dbReference type="Pfam" id="PF13878"/>
    </source>
</evidence>
<dbReference type="AlphaFoldDB" id="A0A182WEB8"/>
<dbReference type="GO" id="GO:0000785">
    <property type="term" value="C:chromatin"/>
    <property type="evidence" value="ECO:0007669"/>
    <property type="project" value="TreeGrafter"/>
</dbReference>
<keyword evidence="8" id="KW-0131">Cell cycle</keyword>
<dbReference type="GO" id="GO:0008270">
    <property type="term" value="F:zinc ion binding"/>
    <property type="evidence" value="ECO:0007669"/>
    <property type="project" value="UniProtKB-KW"/>
</dbReference>
<feature type="domain" description="N-acetyltransferase ESCO acetyl-transferase" evidence="12">
    <location>
        <begin position="886"/>
        <end position="954"/>
    </location>
</feature>
<dbReference type="InterPro" id="IPR028005">
    <property type="entry name" value="AcTrfase_ESCO_Znf_dom"/>
</dbReference>
<dbReference type="STRING" id="112268.A0A182WEB8"/>
<evidence type="ECO:0000256" key="4">
    <source>
        <dbReference type="ARBA" id="ARBA00022723"/>
    </source>
</evidence>
<keyword evidence="9" id="KW-0012">Acyltransferase</keyword>
<comment type="similarity">
    <text evidence="2">Belongs to the acetyltransferase family. ECO subfamily.</text>
</comment>
<evidence type="ECO:0000313" key="14">
    <source>
        <dbReference type="Proteomes" id="UP000075920"/>
    </source>
</evidence>
<dbReference type="InterPro" id="IPR016181">
    <property type="entry name" value="Acyl_CoA_acyltransferase"/>
</dbReference>
<keyword evidence="3" id="KW-0808">Transferase</keyword>
<keyword evidence="4" id="KW-0479">Metal-binding</keyword>
<keyword evidence="7" id="KW-0539">Nucleus</keyword>
<accession>A0A182WEB8</accession>
<dbReference type="GO" id="GO:0005634">
    <property type="term" value="C:nucleus"/>
    <property type="evidence" value="ECO:0007669"/>
    <property type="project" value="UniProtKB-SubCell"/>
</dbReference>
<evidence type="ECO:0000256" key="10">
    <source>
        <dbReference type="SAM" id="MobiDB-lite"/>
    </source>
</evidence>
<dbReference type="CDD" id="cd04301">
    <property type="entry name" value="NAT_SF"/>
    <property type="match status" value="1"/>
</dbReference>
<dbReference type="PANTHER" id="PTHR45884">
    <property type="entry name" value="N-ACETYLTRANSFERASE ECO"/>
    <property type="match status" value="1"/>
</dbReference>
<feature type="compositionally biased region" description="Polar residues" evidence="10">
    <location>
        <begin position="200"/>
        <end position="209"/>
    </location>
</feature>
<feature type="compositionally biased region" description="Basic and acidic residues" evidence="10">
    <location>
        <begin position="282"/>
        <end position="293"/>
    </location>
</feature>
<comment type="subcellular location">
    <subcellularLocation>
        <location evidence="1">Nucleus</location>
    </subcellularLocation>
</comment>
<evidence type="ECO:0000256" key="8">
    <source>
        <dbReference type="ARBA" id="ARBA00023306"/>
    </source>
</evidence>
<dbReference type="SUPFAM" id="SSF55729">
    <property type="entry name" value="Acyl-CoA N-acyltransferases (Nat)"/>
    <property type="match status" value="1"/>
</dbReference>
<feature type="domain" description="N-acetyltransferase ESCO zinc-finger" evidence="11">
    <location>
        <begin position="736"/>
        <end position="774"/>
    </location>
</feature>
<keyword evidence="6" id="KW-0862">Zinc</keyword>
<feature type="region of interest" description="Disordered" evidence="10">
    <location>
        <begin position="186"/>
        <end position="224"/>
    </location>
</feature>
<evidence type="ECO:0000256" key="5">
    <source>
        <dbReference type="ARBA" id="ARBA00022771"/>
    </source>
</evidence>
<keyword evidence="14" id="KW-1185">Reference proteome</keyword>
<sequence>MDTPRTANRAHRPPLGTPTVSNSKRSLFGKAVQEEADIGPVTPLQFANNVLSNITSFRNLFDNESPDSERSLSPDFERRYTNNGRYELVSVDYDKENLAHAVDEETRFSFSSSIPETPSSRLSVEESALLDENNSNSLSMLMNSDLNLAEKRSGTFHRTPGVTTRNRSRNMFQAQSIDACLRRTQQQKHLQGVKRAYSGTPDNSSQSPSYAEIERSATNRPNTRARTALHFNEVLPIPTKSFYSSAATENDTPVKNPQPISSKSCYASSASKPETIAIAHHKSPENVKDETSAAKHVSTSKTPRKGTMRKRSKSFSSNAPRLGQRGTVHKIRKPVKKPTGSQTPKKRGSKDQQSNRAIAGGTKSCPTTPKGGDTDNLAPDHDALLRQFKRVNSILRQGQKNLSLARPLSISRSMTDLRKGAFSCDEGTGSLSSESEDSESEREDDDGQTSKRKFFRSSRKSRSKRCVYNHSNSIVLGVRSSGKRKLLSFPVAPKRQRLEMGQDDFDFENEQLEVDDLISKLDESDNSRRRNDAQYSDTAMQELHNDEDDAPIPIQSNIIYLSPNDRYVVENDRVDESMVHLEPGHTNGTIIVQHINEEEAATEIVQDPVNYETMPAISEQTNSFITNSSMIIIQHDEYHSYTTGYPNESSTTIMNSSTVSQYHYNSQCQTDITTQTTTSQDSNEFYPIFYSDRVKELWQRQKTANEPKQTDVFHLLRQQDNYVRDPLKRHAIGQDQYQIDAGQRAYGAIHCKQCGLTYSTNEPEEELFHDNFHRTQAKLTFTGGPNEHVVTQVPEWDVTGRIIVVSQNEANKQLLKKVQGVLEVVDSELGFAAQGELPDGACVYLAIARTTVLGICVVQPVQYANRMICLEGLHGVPIDCYSSEFYPAKCGISRLWVAPKYRRLGIGRKLVSSIRYHYIFGYTMTYDEIAFGAPTEMGKLFAESTTGRKDFLVYV</sequence>
<evidence type="ECO:0000256" key="3">
    <source>
        <dbReference type="ARBA" id="ARBA00022679"/>
    </source>
</evidence>
<feature type="compositionally biased region" description="Basic residues" evidence="10">
    <location>
        <begin position="327"/>
        <end position="336"/>
    </location>
</feature>
<evidence type="ECO:0000256" key="1">
    <source>
        <dbReference type="ARBA" id="ARBA00004123"/>
    </source>
</evidence>
<evidence type="ECO:0008006" key="15">
    <source>
        <dbReference type="Google" id="ProtNLM"/>
    </source>
</evidence>
<evidence type="ECO:0000256" key="2">
    <source>
        <dbReference type="ARBA" id="ARBA00005816"/>
    </source>
</evidence>